<dbReference type="PROSITE" id="PS50181">
    <property type="entry name" value="FBOX"/>
    <property type="match status" value="1"/>
</dbReference>
<evidence type="ECO:0000313" key="2">
    <source>
        <dbReference type="EMBL" id="KJK80528.1"/>
    </source>
</evidence>
<dbReference type="STRING" id="1291518.A0A0D9P343"/>
<evidence type="ECO:0000259" key="1">
    <source>
        <dbReference type="PROSITE" id="PS50181"/>
    </source>
</evidence>
<feature type="domain" description="F-box" evidence="1">
    <location>
        <begin position="65"/>
        <end position="111"/>
    </location>
</feature>
<accession>A0A0D9P343</accession>
<dbReference type="SUPFAM" id="SSF81383">
    <property type="entry name" value="F-box domain"/>
    <property type="match status" value="1"/>
</dbReference>
<evidence type="ECO:0000313" key="3">
    <source>
        <dbReference type="Proteomes" id="UP000054544"/>
    </source>
</evidence>
<dbReference type="Gene3D" id="1.20.1280.50">
    <property type="match status" value="1"/>
</dbReference>
<dbReference type="CDD" id="cd09917">
    <property type="entry name" value="F-box_SF"/>
    <property type="match status" value="1"/>
</dbReference>
<dbReference type="OrthoDB" id="2687876at2759"/>
<name>A0A0D9P343_METAN</name>
<dbReference type="EMBL" id="KE384729">
    <property type="protein sequence ID" value="KJK80528.1"/>
    <property type="molecule type" value="Genomic_DNA"/>
</dbReference>
<dbReference type="Proteomes" id="UP000054544">
    <property type="component" value="Unassembled WGS sequence"/>
</dbReference>
<proteinExistence type="predicted"/>
<dbReference type="InterPro" id="IPR001810">
    <property type="entry name" value="F-box_dom"/>
</dbReference>
<dbReference type="AlphaFoldDB" id="A0A0D9P343"/>
<sequence length="382" mass="43317">MSHVGYSVSNQDLRMADSGDSTLDELLLEKLSYRYLSNMEQYVSRWSEDIEIKEPRMDYDPKTSVGHLEKLPIELLHNVFEMLDFQSLLRFSGACGRASILVQTSPVYRDLIEYAHRGLAALAFSGLIGHHPAGALRAALRSQNCFSCGHYGQLLFLPSCQRCCRMCASRNQSLWVLPRGVAAKCFRIPLRQVDQLPGILRLPMYPHGRFATPKPESFVSVACAKRLALAIHGSEKKITDLPISTRLSDTKRELYAHYRAAQLRPYTTDPLLISTTFNVDIEDPHESYAHIYLPSIASGVVYHGFLCRGCLWMHQNYHPKRDKSTSLVPMDRVPVDLVLRARSREGFLRHIRMCFGVRLIVATNGLEHWGQEIAHIPINQLA</sequence>
<dbReference type="InterPro" id="IPR036047">
    <property type="entry name" value="F-box-like_dom_sf"/>
</dbReference>
<gene>
    <name evidence="2" type="ORF">H634G_04767</name>
</gene>
<keyword evidence="3" id="KW-1185">Reference proteome</keyword>
<reference evidence="3" key="1">
    <citation type="journal article" date="2014" name="BMC Genomics">
        <title>The genome sequence of the biocontrol fungus Metarhizium anisopliae and comparative genomics of Metarhizium species.</title>
        <authorList>
            <person name="Pattemore J.A."/>
            <person name="Hane J.K."/>
            <person name="Williams A.H."/>
            <person name="Wilson B.A."/>
            <person name="Stodart B.J."/>
            <person name="Ash G.J."/>
        </authorList>
    </citation>
    <scope>NUCLEOTIDE SEQUENCE [LARGE SCALE GENOMIC DNA]</scope>
    <source>
        <strain evidence="3">BRIP 53293</strain>
    </source>
</reference>
<protein>
    <recommendedName>
        <fullName evidence="1">F-box domain-containing protein</fullName>
    </recommendedName>
</protein>
<organism evidence="2 3">
    <name type="scientific">Metarhizium anisopliae BRIP 53293</name>
    <dbReference type="NCBI Taxonomy" id="1291518"/>
    <lineage>
        <taxon>Eukaryota</taxon>
        <taxon>Fungi</taxon>
        <taxon>Dikarya</taxon>
        <taxon>Ascomycota</taxon>
        <taxon>Pezizomycotina</taxon>
        <taxon>Sordariomycetes</taxon>
        <taxon>Hypocreomycetidae</taxon>
        <taxon>Hypocreales</taxon>
        <taxon>Clavicipitaceae</taxon>
        <taxon>Metarhizium</taxon>
    </lineage>
</organism>
<dbReference type="Pfam" id="PF00646">
    <property type="entry name" value="F-box"/>
    <property type="match status" value="1"/>
</dbReference>